<accession>A0A4P7DB64</accession>
<proteinExistence type="predicted"/>
<evidence type="ECO:0000259" key="1">
    <source>
        <dbReference type="Pfam" id="PF12773"/>
    </source>
</evidence>
<organism evidence="2 3">
    <name type="scientific">Paraburkholderia pallida</name>
    <dbReference type="NCBI Taxonomy" id="2547399"/>
    <lineage>
        <taxon>Bacteria</taxon>
        <taxon>Pseudomonadati</taxon>
        <taxon>Pseudomonadota</taxon>
        <taxon>Betaproteobacteria</taxon>
        <taxon>Burkholderiales</taxon>
        <taxon>Burkholderiaceae</taxon>
        <taxon>Paraburkholderia</taxon>
    </lineage>
</organism>
<dbReference type="OrthoDB" id="1178869at2"/>
<dbReference type="Pfam" id="PF12773">
    <property type="entry name" value="DZR"/>
    <property type="match status" value="1"/>
</dbReference>
<dbReference type="KEGG" id="ppai:E1956_45765"/>
<dbReference type="InterPro" id="IPR025874">
    <property type="entry name" value="DZR"/>
</dbReference>
<keyword evidence="3" id="KW-1185">Reference proteome</keyword>
<keyword evidence="2" id="KW-0614">Plasmid</keyword>
<protein>
    <submittedName>
        <fullName evidence="2">Zinc-ribbon domain-containing protein</fullName>
    </submittedName>
</protein>
<evidence type="ECO:0000313" key="2">
    <source>
        <dbReference type="EMBL" id="QBR04395.1"/>
    </source>
</evidence>
<geneLocation type="plasmid" evidence="2 3">
    <name>unnamed1</name>
</geneLocation>
<feature type="domain" description="DZANK-type" evidence="1">
    <location>
        <begin position="15"/>
        <end position="52"/>
    </location>
</feature>
<dbReference type="EMBL" id="CP038152">
    <property type="protein sequence ID" value="QBR04395.1"/>
    <property type="molecule type" value="Genomic_DNA"/>
</dbReference>
<reference evidence="2 3" key="1">
    <citation type="submission" date="2019-03" db="EMBL/GenBank/DDBJ databases">
        <title>Paraburkholderia sp. 7MH5, isolated from subtropical forest soil.</title>
        <authorList>
            <person name="Gao Z.-H."/>
            <person name="Qiu L.-H."/>
        </authorList>
    </citation>
    <scope>NUCLEOTIDE SEQUENCE [LARGE SCALE GENOMIC DNA]</scope>
    <source>
        <strain evidence="2 3">7MH5</strain>
        <plasmid evidence="2 3">unnamed1</plasmid>
    </source>
</reference>
<gene>
    <name evidence="2" type="ORF">E1956_45765</name>
</gene>
<name>A0A4P7DB64_9BURK</name>
<dbReference type="RefSeq" id="WP_134760741.1">
    <property type="nucleotide sequence ID" value="NZ_CP038152.1"/>
</dbReference>
<sequence>MFSSASDRSRGDKRCTNCGVESREDVRFCEHCGTELVRICLRCGNALSPIVKFWGEGGAPVGGPHSLSEPAPTRVSAPPIQYTSSDIATRIVAERADQEALCEPLVNARLSPRCSPTWPLRWHSFRISISKMLAG</sequence>
<evidence type="ECO:0000313" key="3">
    <source>
        <dbReference type="Proteomes" id="UP000295727"/>
    </source>
</evidence>
<dbReference type="AlphaFoldDB" id="A0A4P7DB64"/>
<dbReference type="Proteomes" id="UP000295727">
    <property type="component" value="Plasmid unnamed1"/>
</dbReference>